<evidence type="ECO:0000313" key="4">
    <source>
        <dbReference type="Proteomes" id="UP001391051"/>
    </source>
</evidence>
<accession>A0ABR1PTD0</accession>
<sequence>MHRQVIRPRLFAYSADELETSRRDPAHASLLKAKARHSFAAAGHQYYFPSFRTIWPDIVGDWLEASDSQHSRAEQRVLMKRHWRARSKDDVPTSPRLERSSNTKWNPSFERGQLGNTSLLSNDNEENQNGMKSVNGLHARPLLCNGPPRILDLGCGTGIWGIDMVDCKGMEHHFPAFIVAIVLSARRFLLRTGCVHISVSNDPGSWTDCGPTLMHPDGSEWSGGTRAGIDCSIDTPVPDPPLRCTFGRFPNGDDGAQTPPTIRHSSPGPPAVHQVEPAHSQLSEPCDRVKEQQYPPRKMLIFVIRTQHDCGLEINQTRGVAAKDPHHVLCGPNRTPADPFLPVPHALHYWIGVSVGARRTSLGLGPIDFEKHDRLASRKQAILKTTFYHVVICLCDGRRHQPPPTGRNASLGILPSDPVCRDTQQAPGIRDPIRLPLKALPSDFIAIQYQETGHVTLPQNTPHKSKDSTVWIYGNSSPSQDDRLLSIHRVWNEAGTGGDGRGVLLASRPFDDGRCYQINNGEISVSRQKAYPKAPVGPQGVDLWCQNDLRLPTNIRETYTLYWVWEWPTIPTDTVPRGRTEIYTSCMDIQILSGLQDERVSYMKGQDLNYAGVEEQMRIS</sequence>
<gene>
    <name evidence="3" type="ORF">PG986_014451</name>
</gene>
<dbReference type="RefSeq" id="XP_066692911.1">
    <property type="nucleotide sequence ID" value="XM_066850673.1"/>
</dbReference>
<evidence type="ECO:0000256" key="1">
    <source>
        <dbReference type="SAM" id="MobiDB-lite"/>
    </source>
</evidence>
<feature type="region of interest" description="Disordered" evidence="1">
    <location>
        <begin position="84"/>
        <end position="132"/>
    </location>
</feature>
<organism evidence="3 4">
    <name type="scientific">Apiospora aurea</name>
    <dbReference type="NCBI Taxonomy" id="335848"/>
    <lineage>
        <taxon>Eukaryota</taxon>
        <taxon>Fungi</taxon>
        <taxon>Dikarya</taxon>
        <taxon>Ascomycota</taxon>
        <taxon>Pezizomycotina</taxon>
        <taxon>Sordariomycetes</taxon>
        <taxon>Xylariomycetidae</taxon>
        <taxon>Amphisphaeriales</taxon>
        <taxon>Apiosporaceae</taxon>
        <taxon>Apiospora</taxon>
    </lineage>
</organism>
<evidence type="ECO:0000313" key="3">
    <source>
        <dbReference type="EMBL" id="KAK7937583.1"/>
    </source>
</evidence>
<dbReference type="EMBL" id="JAQQWE010000010">
    <property type="protein sequence ID" value="KAK7937583.1"/>
    <property type="molecule type" value="Genomic_DNA"/>
</dbReference>
<dbReference type="Pfam" id="PF24320">
    <property type="entry name" value="DUF7492"/>
    <property type="match status" value="1"/>
</dbReference>
<keyword evidence="4" id="KW-1185">Reference proteome</keyword>
<evidence type="ECO:0000259" key="2">
    <source>
        <dbReference type="Pfam" id="PF24320"/>
    </source>
</evidence>
<dbReference type="GeneID" id="92083735"/>
<reference evidence="3 4" key="1">
    <citation type="submission" date="2023-01" db="EMBL/GenBank/DDBJ databases">
        <title>Analysis of 21 Apiospora genomes using comparative genomics revels a genus with tremendous synthesis potential of carbohydrate active enzymes and secondary metabolites.</title>
        <authorList>
            <person name="Sorensen T."/>
        </authorList>
    </citation>
    <scope>NUCLEOTIDE SEQUENCE [LARGE SCALE GENOMIC DNA]</scope>
    <source>
        <strain evidence="3 4">CBS 24483</strain>
    </source>
</reference>
<protein>
    <recommendedName>
        <fullName evidence="2">DUF7492 domain-containing protein</fullName>
    </recommendedName>
</protein>
<feature type="domain" description="DUF7492" evidence="2">
    <location>
        <begin position="401"/>
        <end position="612"/>
    </location>
</feature>
<name>A0ABR1PTD0_9PEZI</name>
<feature type="compositionally biased region" description="Polar residues" evidence="1">
    <location>
        <begin position="114"/>
        <end position="132"/>
    </location>
</feature>
<dbReference type="Proteomes" id="UP001391051">
    <property type="component" value="Unassembled WGS sequence"/>
</dbReference>
<comment type="caution">
    <text evidence="3">The sequence shown here is derived from an EMBL/GenBank/DDBJ whole genome shotgun (WGS) entry which is preliminary data.</text>
</comment>
<feature type="region of interest" description="Disordered" evidence="1">
    <location>
        <begin position="264"/>
        <end position="288"/>
    </location>
</feature>
<feature type="compositionally biased region" description="Basic and acidic residues" evidence="1">
    <location>
        <begin position="86"/>
        <end position="101"/>
    </location>
</feature>
<dbReference type="InterPro" id="IPR055915">
    <property type="entry name" value="DUF7492"/>
</dbReference>
<proteinExistence type="predicted"/>